<evidence type="ECO:0000313" key="5">
    <source>
        <dbReference type="EMBL" id="RKO92214.1"/>
    </source>
</evidence>
<dbReference type="OrthoDB" id="2121094at2759"/>
<feature type="region of interest" description="Disordered" evidence="4">
    <location>
        <begin position="190"/>
        <end position="210"/>
    </location>
</feature>
<dbReference type="Proteomes" id="UP000269721">
    <property type="component" value="Unassembled WGS sequence"/>
</dbReference>
<dbReference type="PROSITE" id="PS50297">
    <property type="entry name" value="ANK_REP_REGION"/>
    <property type="match status" value="1"/>
</dbReference>
<dbReference type="AlphaFoldDB" id="A0A4P9WHK3"/>
<protein>
    <submittedName>
        <fullName evidence="5">Ankyrin repeat-containing domain protein</fullName>
    </submittedName>
</protein>
<dbReference type="InterPro" id="IPR036770">
    <property type="entry name" value="Ankyrin_rpt-contain_sf"/>
</dbReference>
<evidence type="ECO:0000256" key="1">
    <source>
        <dbReference type="ARBA" id="ARBA00022737"/>
    </source>
</evidence>
<dbReference type="InterPro" id="IPR002110">
    <property type="entry name" value="Ankyrin_rpt"/>
</dbReference>
<feature type="repeat" description="ANK" evidence="3">
    <location>
        <begin position="33"/>
        <end position="55"/>
    </location>
</feature>
<dbReference type="PRINTS" id="PR01415">
    <property type="entry name" value="ANKYRIN"/>
</dbReference>
<accession>A0A4P9WHK3</accession>
<evidence type="ECO:0000256" key="3">
    <source>
        <dbReference type="PROSITE-ProRule" id="PRU00023"/>
    </source>
</evidence>
<gene>
    <name evidence="5" type="ORF">BDK51DRAFT_40934</name>
</gene>
<keyword evidence="1" id="KW-0677">Repeat</keyword>
<keyword evidence="6" id="KW-1185">Reference proteome</keyword>
<dbReference type="EMBL" id="KZ994733">
    <property type="protein sequence ID" value="RKO92214.1"/>
    <property type="molecule type" value="Genomic_DNA"/>
</dbReference>
<dbReference type="Gene3D" id="1.25.40.20">
    <property type="entry name" value="Ankyrin repeat-containing domain"/>
    <property type="match status" value="1"/>
</dbReference>
<dbReference type="Pfam" id="PF12796">
    <property type="entry name" value="Ank_2"/>
    <property type="match status" value="1"/>
</dbReference>
<reference evidence="6" key="1">
    <citation type="journal article" date="2018" name="Nat. Microbiol.">
        <title>Leveraging single-cell genomics to expand the fungal tree of life.</title>
        <authorList>
            <person name="Ahrendt S.R."/>
            <person name="Quandt C.A."/>
            <person name="Ciobanu D."/>
            <person name="Clum A."/>
            <person name="Salamov A."/>
            <person name="Andreopoulos B."/>
            <person name="Cheng J.F."/>
            <person name="Woyke T."/>
            <person name="Pelin A."/>
            <person name="Henrissat B."/>
            <person name="Reynolds N.K."/>
            <person name="Benny G.L."/>
            <person name="Smith M.E."/>
            <person name="James T.Y."/>
            <person name="Grigoriev I.V."/>
        </authorList>
    </citation>
    <scope>NUCLEOTIDE SEQUENCE [LARGE SCALE GENOMIC DNA]</scope>
</reference>
<evidence type="ECO:0000256" key="2">
    <source>
        <dbReference type="ARBA" id="ARBA00023043"/>
    </source>
</evidence>
<dbReference type="PROSITE" id="PS50088">
    <property type="entry name" value="ANK_REPEAT"/>
    <property type="match status" value="1"/>
</dbReference>
<sequence>MSNIWIAAGEGNVAAVEEFLRADGADANQKDQNGYTALHAAASYSHVDLIRLLISTYKADPNIVDADGDAPLHVAETREVAELLVELGADPVLKNQEGLRVGFYGWGRTGEERPIDTADAEEHAEVVAYLQTFTPDFVPTQPQPDEDLSYLDVDAGETAGLSAEDIAELIRGEVDRLAGNAMVAASGLEEVRAESDASAGGSGSEPAPER</sequence>
<evidence type="ECO:0000313" key="6">
    <source>
        <dbReference type="Proteomes" id="UP000269721"/>
    </source>
</evidence>
<evidence type="ECO:0000256" key="4">
    <source>
        <dbReference type="SAM" id="MobiDB-lite"/>
    </source>
</evidence>
<dbReference type="SMART" id="SM00248">
    <property type="entry name" value="ANK"/>
    <property type="match status" value="2"/>
</dbReference>
<dbReference type="PANTHER" id="PTHR24171">
    <property type="entry name" value="ANKYRIN REPEAT DOMAIN-CONTAINING PROTEIN 39-RELATED"/>
    <property type="match status" value="1"/>
</dbReference>
<keyword evidence="2 3" id="KW-0040">ANK repeat</keyword>
<name>A0A4P9WHK3_9FUNG</name>
<proteinExistence type="predicted"/>
<dbReference type="SUPFAM" id="SSF48403">
    <property type="entry name" value="Ankyrin repeat"/>
    <property type="match status" value="1"/>
</dbReference>
<organism evidence="5 6">
    <name type="scientific">Blyttiomyces helicus</name>
    <dbReference type="NCBI Taxonomy" id="388810"/>
    <lineage>
        <taxon>Eukaryota</taxon>
        <taxon>Fungi</taxon>
        <taxon>Fungi incertae sedis</taxon>
        <taxon>Chytridiomycota</taxon>
        <taxon>Chytridiomycota incertae sedis</taxon>
        <taxon>Chytridiomycetes</taxon>
        <taxon>Chytridiomycetes incertae sedis</taxon>
        <taxon>Blyttiomyces</taxon>
    </lineage>
</organism>